<dbReference type="OrthoDB" id="1673646at2"/>
<dbReference type="InterPro" id="IPR000160">
    <property type="entry name" value="GGDEF_dom"/>
</dbReference>
<dbReference type="GO" id="GO:0071111">
    <property type="term" value="F:cyclic-guanylate-specific phosphodiesterase activity"/>
    <property type="evidence" value="ECO:0007669"/>
    <property type="project" value="InterPro"/>
</dbReference>
<dbReference type="InterPro" id="IPR029787">
    <property type="entry name" value="Nucleotide_cyclase"/>
</dbReference>
<feature type="domain" description="GGDEF" evidence="2">
    <location>
        <begin position="426"/>
        <end position="553"/>
    </location>
</feature>
<comment type="caution">
    <text evidence="3">The sequence shown here is derived from an EMBL/GenBank/DDBJ whole genome shotgun (WGS) entry which is preliminary data.</text>
</comment>
<dbReference type="Pfam" id="PF00990">
    <property type="entry name" value="GGDEF"/>
    <property type="match status" value="1"/>
</dbReference>
<dbReference type="InterPro" id="IPR046342">
    <property type="entry name" value="CBS_dom_sf"/>
</dbReference>
<dbReference type="RefSeq" id="WP_150068127.1">
    <property type="nucleotide sequence ID" value="NZ_JBEPDJ010000001.1"/>
</dbReference>
<evidence type="ECO:0000313" key="4">
    <source>
        <dbReference type="Proteomes" id="UP000323946"/>
    </source>
</evidence>
<dbReference type="PROSITE" id="PS50887">
    <property type="entry name" value="GGDEF"/>
    <property type="match status" value="1"/>
</dbReference>
<dbReference type="SMART" id="SM00267">
    <property type="entry name" value="GGDEF"/>
    <property type="match status" value="1"/>
</dbReference>
<sequence>MSAGNIDSVLALVDEVRFAFQPLINIKTGAIVAIEALARPVGTHVQELFREAARQRRLTELDVELATAALSAAAEHESLLPLHINIFGGTVTHDLQRLDLVRERLREIGRREQEVTLEIGPPFARLNTDDLLVGVDKLRADGFQIALDGVGEGDVPLALIADIGPAVVKLDRAVVQQLPESPARVAVVESVRHLCEATDSQLVAEGVENERQLTTLRRNGVRLVQGNLLAPAARRPPTASSVPGVAAEVTDPHGPPISSLASGPRVTEFLSPATILPTDVTADKVRGVLADHPEISGVVLVDEENRPQWTIDRNRFLLAVTGPYGHALHAKRPASRLADEPRVVTTATTAMEALSLVTRSDQYRMYDDAIVVDESGRCLGAVRAGDLIRGMAELKVEEAAALNPLTRLPGSDAIARDVTRRIAADEVFAVSWLDIDGFKTVNDTAGFSAGDDLIRAIGRSLTDAATSLSSVQVGHVGGDDFLLVADLDDLVALAELVLGPERSAGGVAVSLSLATLVCTPSTVEGYDEVSSRLAPLKKHAKSLTGSSWVMSRPGSDRIEVLRGKQASPPQEHPPRS</sequence>
<dbReference type="InterPro" id="IPR000644">
    <property type="entry name" value="CBS_dom"/>
</dbReference>
<name>A0A5M7BV27_SACHI</name>
<dbReference type="InterPro" id="IPR035919">
    <property type="entry name" value="EAL_sf"/>
</dbReference>
<dbReference type="SMART" id="SM00052">
    <property type="entry name" value="EAL"/>
    <property type="match status" value="1"/>
</dbReference>
<feature type="domain" description="EAL" evidence="1">
    <location>
        <begin position="1"/>
        <end position="246"/>
    </location>
</feature>
<dbReference type="PANTHER" id="PTHR33121:SF70">
    <property type="entry name" value="SIGNALING PROTEIN YKOW"/>
    <property type="match status" value="1"/>
</dbReference>
<dbReference type="AlphaFoldDB" id="A0A5M7BV27"/>
<evidence type="ECO:0000259" key="1">
    <source>
        <dbReference type="PROSITE" id="PS50883"/>
    </source>
</evidence>
<organism evidence="3 4">
    <name type="scientific">Saccharopolyspora hirsuta</name>
    <dbReference type="NCBI Taxonomy" id="1837"/>
    <lineage>
        <taxon>Bacteria</taxon>
        <taxon>Bacillati</taxon>
        <taxon>Actinomycetota</taxon>
        <taxon>Actinomycetes</taxon>
        <taxon>Pseudonocardiales</taxon>
        <taxon>Pseudonocardiaceae</taxon>
        <taxon>Saccharopolyspora</taxon>
    </lineage>
</organism>
<dbReference type="Gene3D" id="3.30.70.270">
    <property type="match status" value="1"/>
</dbReference>
<dbReference type="Pfam" id="PF00563">
    <property type="entry name" value="EAL"/>
    <property type="match status" value="1"/>
</dbReference>
<accession>A0A5M7BV27</accession>
<proteinExistence type="predicted"/>
<dbReference type="Gene3D" id="3.20.20.450">
    <property type="entry name" value="EAL domain"/>
    <property type="match status" value="1"/>
</dbReference>
<dbReference type="PROSITE" id="PS50883">
    <property type="entry name" value="EAL"/>
    <property type="match status" value="1"/>
</dbReference>
<dbReference type="SUPFAM" id="SSF54631">
    <property type="entry name" value="CBS-domain pair"/>
    <property type="match status" value="1"/>
</dbReference>
<dbReference type="EMBL" id="VWPH01000008">
    <property type="protein sequence ID" value="KAA5831988.1"/>
    <property type="molecule type" value="Genomic_DNA"/>
</dbReference>
<evidence type="ECO:0000313" key="3">
    <source>
        <dbReference type="EMBL" id="KAA5831988.1"/>
    </source>
</evidence>
<gene>
    <name evidence="3" type="ORF">F1721_19460</name>
</gene>
<dbReference type="InterPro" id="IPR050706">
    <property type="entry name" value="Cyclic-di-GMP_PDE-like"/>
</dbReference>
<dbReference type="SMR" id="A0A5M7BV27"/>
<keyword evidence="4" id="KW-1185">Reference proteome</keyword>
<dbReference type="Pfam" id="PF00571">
    <property type="entry name" value="CBS"/>
    <property type="match status" value="1"/>
</dbReference>
<dbReference type="SUPFAM" id="SSF141868">
    <property type="entry name" value="EAL domain-like"/>
    <property type="match status" value="1"/>
</dbReference>
<dbReference type="CDD" id="cd01948">
    <property type="entry name" value="EAL"/>
    <property type="match status" value="1"/>
</dbReference>
<dbReference type="InterPro" id="IPR043128">
    <property type="entry name" value="Rev_trsase/Diguanyl_cyclase"/>
</dbReference>
<dbReference type="SUPFAM" id="SSF55073">
    <property type="entry name" value="Nucleotide cyclase"/>
    <property type="match status" value="1"/>
</dbReference>
<dbReference type="Proteomes" id="UP000323946">
    <property type="component" value="Unassembled WGS sequence"/>
</dbReference>
<protein>
    <submittedName>
        <fullName evidence="3">EAL domain-containing protein</fullName>
    </submittedName>
</protein>
<reference evidence="3 4" key="1">
    <citation type="submission" date="2019-09" db="EMBL/GenBank/DDBJ databases">
        <title>Draft genome sequence of the thermophilic Saccharopolyspora hirsuta VKM Ac-666T.</title>
        <authorList>
            <person name="Lobastova T.G."/>
            <person name="Fokina V."/>
            <person name="Bragin E.Y."/>
            <person name="Shtratnikova V.Y."/>
            <person name="Starodumova I.P."/>
            <person name="Tarlachkov S.V."/>
            <person name="Donova M.V."/>
        </authorList>
    </citation>
    <scope>NUCLEOTIDE SEQUENCE [LARGE SCALE GENOMIC DNA]</scope>
    <source>
        <strain evidence="3 4">VKM Ac-666</strain>
    </source>
</reference>
<evidence type="ECO:0000259" key="2">
    <source>
        <dbReference type="PROSITE" id="PS50887"/>
    </source>
</evidence>
<dbReference type="PANTHER" id="PTHR33121">
    <property type="entry name" value="CYCLIC DI-GMP PHOSPHODIESTERASE PDEF"/>
    <property type="match status" value="1"/>
</dbReference>
<dbReference type="InterPro" id="IPR001633">
    <property type="entry name" value="EAL_dom"/>
</dbReference>